<keyword evidence="4 7" id="KW-0812">Transmembrane</keyword>
<keyword evidence="9" id="KW-1185">Reference proteome</keyword>
<dbReference type="GeneID" id="62197796"/>
<accession>A0A875SB78</accession>
<dbReference type="AlphaFoldDB" id="A0A875SB78"/>
<dbReference type="EMBL" id="CP064815">
    <property type="protein sequence ID" value="QPG77002.1"/>
    <property type="molecule type" value="Genomic_DNA"/>
</dbReference>
<feature type="transmembrane region" description="Helical" evidence="7">
    <location>
        <begin position="62"/>
        <end position="87"/>
    </location>
</feature>
<sequence length="377" mass="41219">MWENYFSVQIFFIILRETLESAIIISVLLSLVKQAFTVEGATKGERILTVDQKDYNSYRLQVWLGALAGLLLCVGIGGVFIAVFYFIGNDVWSVAERVWEGFFSIISAFIIAVMGLALLRVNTLQSKWRWKLSKSLQCNIAAGNAAGNAAEMPISSDSMDTPALRTIQSSEEANNDDNQILQEMESEPMYGDINNFVKMRKRLRAWSQKYSLVILPFITTLREGLEAVVFVGGIGVNQPASSFPLAVLTGGLLGAGIGMAMYKGGNQMSLQLFLIGSSCFLYLVAAGLMSKGVWFFELESFVQKCGQDTSETGSGPGSYDIGNTIWHVNCCNGQIDGGWMLLNALFGWSNTGTYEENRVASTAATEETDALLGDSVH</sequence>
<dbReference type="PANTHER" id="PTHR31632:SF7">
    <property type="entry name" value="IRON TRANSPORTER FTH1"/>
    <property type="match status" value="1"/>
</dbReference>
<name>A0A875SB78_EENNA</name>
<evidence type="ECO:0000313" key="8">
    <source>
        <dbReference type="EMBL" id="QPG77002.1"/>
    </source>
</evidence>
<evidence type="ECO:0000256" key="4">
    <source>
        <dbReference type="ARBA" id="ARBA00022692"/>
    </source>
</evidence>
<gene>
    <name evidence="8" type="ORF">FOA43_004396</name>
</gene>
<evidence type="ECO:0000256" key="3">
    <source>
        <dbReference type="ARBA" id="ARBA00022496"/>
    </source>
</evidence>
<dbReference type="Proteomes" id="UP000662931">
    <property type="component" value="Chromosome 4"/>
</dbReference>
<evidence type="ECO:0000256" key="2">
    <source>
        <dbReference type="ARBA" id="ARBA00008333"/>
    </source>
</evidence>
<reference evidence="8" key="1">
    <citation type="submission" date="2020-10" db="EMBL/GenBank/DDBJ databases">
        <authorList>
            <person name="Roach M.J.R."/>
        </authorList>
    </citation>
    <scope>NUCLEOTIDE SEQUENCE</scope>
    <source>
        <strain evidence="8">CBS 1945</strain>
    </source>
</reference>
<evidence type="ECO:0000256" key="7">
    <source>
        <dbReference type="SAM" id="Phobius"/>
    </source>
</evidence>
<protein>
    <submittedName>
        <fullName evidence="8">Uncharacterized protein</fullName>
    </submittedName>
</protein>
<keyword evidence="6 7" id="KW-0472">Membrane</keyword>
<dbReference type="KEGG" id="bnn:FOA43_004396"/>
<comment type="subcellular location">
    <subcellularLocation>
        <location evidence="1">Membrane</location>
        <topology evidence="1">Multi-pass membrane protein</topology>
    </subcellularLocation>
</comment>
<keyword evidence="3" id="KW-0406">Ion transport</keyword>
<feature type="transmembrane region" description="Helical" evidence="7">
    <location>
        <begin position="272"/>
        <end position="296"/>
    </location>
</feature>
<dbReference type="GO" id="GO:0000329">
    <property type="term" value="C:fungal-type vacuole membrane"/>
    <property type="evidence" value="ECO:0007669"/>
    <property type="project" value="TreeGrafter"/>
</dbReference>
<comment type="similarity">
    <text evidence="2">Belongs to the oxidase-dependent Fe transporter (OFeT) (TC 9.A.10.1) family.</text>
</comment>
<evidence type="ECO:0000256" key="5">
    <source>
        <dbReference type="ARBA" id="ARBA00022989"/>
    </source>
</evidence>
<dbReference type="GO" id="GO:0015093">
    <property type="term" value="F:ferrous iron transmembrane transporter activity"/>
    <property type="evidence" value="ECO:0007669"/>
    <property type="project" value="TreeGrafter"/>
</dbReference>
<proteinExistence type="inferred from homology"/>
<feature type="transmembrane region" description="Helical" evidence="7">
    <location>
        <begin position="6"/>
        <end position="32"/>
    </location>
</feature>
<organism evidence="8 9">
    <name type="scientific">Eeniella nana</name>
    <name type="common">Yeast</name>
    <name type="synonym">Brettanomyces nanus</name>
    <dbReference type="NCBI Taxonomy" id="13502"/>
    <lineage>
        <taxon>Eukaryota</taxon>
        <taxon>Fungi</taxon>
        <taxon>Dikarya</taxon>
        <taxon>Ascomycota</taxon>
        <taxon>Saccharomycotina</taxon>
        <taxon>Pichiomycetes</taxon>
        <taxon>Pichiales</taxon>
        <taxon>Pichiaceae</taxon>
        <taxon>Brettanomyces</taxon>
    </lineage>
</organism>
<evidence type="ECO:0000256" key="6">
    <source>
        <dbReference type="ARBA" id="ARBA00023136"/>
    </source>
</evidence>
<feature type="transmembrane region" description="Helical" evidence="7">
    <location>
        <begin position="99"/>
        <end position="119"/>
    </location>
</feature>
<dbReference type="GO" id="GO:0033573">
    <property type="term" value="C:high-affinity iron permease complex"/>
    <property type="evidence" value="ECO:0007669"/>
    <property type="project" value="InterPro"/>
</dbReference>
<dbReference type="InterPro" id="IPR004923">
    <property type="entry name" value="FTR1/Fip1/EfeU"/>
</dbReference>
<evidence type="ECO:0000313" key="9">
    <source>
        <dbReference type="Proteomes" id="UP000662931"/>
    </source>
</evidence>
<dbReference type="Pfam" id="PF03239">
    <property type="entry name" value="FTR1"/>
    <property type="match status" value="1"/>
</dbReference>
<dbReference type="RefSeq" id="XP_038780567.1">
    <property type="nucleotide sequence ID" value="XM_038924639.1"/>
</dbReference>
<evidence type="ECO:0000256" key="1">
    <source>
        <dbReference type="ARBA" id="ARBA00004141"/>
    </source>
</evidence>
<keyword evidence="3" id="KW-0410">Iron transport</keyword>
<feature type="transmembrane region" description="Helical" evidence="7">
    <location>
        <begin position="210"/>
        <end position="236"/>
    </location>
</feature>
<dbReference type="PANTHER" id="PTHR31632">
    <property type="entry name" value="IRON TRANSPORTER FTH1"/>
    <property type="match status" value="1"/>
</dbReference>
<keyword evidence="5 7" id="KW-1133">Transmembrane helix</keyword>
<keyword evidence="3" id="KW-0408">Iron</keyword>
<dbReference type="OrthoDB" id="4364at2759"/>
<keyword evidence="3" id="KW-0813">Transport</keyword>
<feature type="transmembrane region" description="Helical" evidence="7">
    <location>
        <begin position="242"/>
        <end position="260"/>
    </location>
</feature>